<dbReference type="PANTHER" id="PTHR30537">
    <property type="entry name" value="HTH-TYPE TRANSCRIPTIONAL REGULATOR"/>
    <property type="match status" value="1"/>
</dbReference>
<sequence length="164" mass="18331">MRPIDTYRDDRLRDNGIKEYRHALFNRNTSGVSLTEAGENYFQRILPAVREPALDSEELSAVADRPAGLLRTNVARAGHMIVLQPVLRRFLDRYPEIPLDVCIENSLVDIVGRGFDAGIRFGDLVERDMVAIKVGPPIRAWIVACLQRAAMRSAYPSARANGSP</sequence>
<organism evidence="3 4">
    <name type="scientific">Paraburkholderia dipogonis</name>
    <dbReference type="NCBI Taxonomy" id="1211383"/>
    <lineage>
        <taxon>Bacteria</taxon>
        <taxon>Pseudomonadati</taxon>
        <taxon>Pseudomonadota</taxon>
        <taxon>Betaproteobacteria</taxon>
        <taxon>Burkholderiales</taxon>
        <taxon>Burkholderiaceae</taxon>
        <taxon>Paraburkholderia</taxon>
    </lineage>
</organism>
<evidence type="ECO:0000313" key="3">
    <source>
        <dbReference type="EMBL" id="MFM0004633.1"/>
    </source>
</evidence>
<name>A0ABW9AWK0_9BURK</name>
<dbReference type="SUPFAM" id="SSF53850">
    <property type="entry name" value="Periplasmic binding protein-like II"/>
    <property type="match status" value="1"/>
</dbReference>
<gene>
    <name evidence="3" type="ORF">PQR57_26850</name>
</gene>
<feature type="domain" description="LysR substrate-binding" evidence="2">
    <location>
        <begin position="66"/>
        <end position="135"/>
    </location>
</feature>
<reference evidence="3 4" key="1">
    <citation type="journal article" date="2024" name="Chem. Sci.">
        <title>Discovery of megapolipeptins by genome mining of a Burkholderiales bacteria collection.</title>
        <authorList>
            <person name="Paulo B.S."/>
            <person name="Recchia M.J.J."/>
            <person name="Lee S."/>
            <person name="Fergusson C.H."/>
            <person name="Romanowski S.B."/>
            <person name="Hernandez A."/>
            <person name="Krull N."/>
            <person name="Liu D.Y."/>
            <person name="Cavanagh H."/>
            <person name="Bos A."/>
            <person name="Gray C.A."/>
            <person name="Murphy B.T."/>
            <person name="Linington R.G."/>
            <person name="Eustaquio A.S."/>
        </authorList>
    </citation>
    <scope>NUCLEOTIDE SEQUENCE [LARGE SCALE GENOMIC DNA]</scope>
    <source>
        <strain evidence="3 4">RL17-350-BIC-A</strain>
    </source>
</reference>
<evidence type="ECO:0000256" key="1">
    <source>
        <dbReference type="ARBA" id="ARBA00009437"/>
    </source>
</evidence>
<comment type="similarity">
    <text evidence="1">Belongs to the LysR transcriptional regulatory family.</text>
</comment>
<evidence type="ECO:0000313" key="4">
    <source>
        <dbReference type="Proteomes" id="UP001629230"/>
    </source>
</evidence>
<dbReference type="PANTHER" id="PTHR30537:SF5">
    <property type="entry name" value="HTH-TYPE TRANSCRIPTIONAL ACTIVATOR TTDR-RELATED"/>
    <property type="match status" value="1"/>
</dbReference>
<dbReference type="Pfam" id="PF03466">
    <property type="entry name" value="LysR_substrate"/>
    <property type="match status" value="1"/>
</dbReference>
<dbReference type="EMBL" id="JAQQEZ010000022">
    <property type="protein sequence ID" value="MFM0004633.1"/>
    <property type="molecule type" value="Genomic_DNA"/>
</dbReference>
<evidence type="ECO:0000259" key="2">
    <source>
        <dbReference type="Pfam" id="PF03466"/>
    </source>
</evidence>
<dbReference type="RefSeq" id="WP_408179471.1">
    <property type="nucleotide sequence ID" value="NZ_JAQQEZ010000022.1"/>
</dbReference>
<comment type="caution">
    <text evidence="3">The sequence shown here is derived from an EMBL/GenBank/DDBJ whole genome shotgun (WGS) entry which is preliminary data.</text>
</comment>
<accession>A0ABW9AWK0</accession>
<protein>
    <submittedName>
        <fullName evidence="3">LysR substrate-binding domain-containing protein</fullName>
    </submittedName>
</protein>
<dbReference type="Gene3D" id="3.40.190.10">
    <property type="entry name" value="Periplasmic binding protein-like II"/>
    <property type="match status" value="1"/>
</dbReference>
<dbReference type="Proteomes" id="UP001629230">
    <property type="component" value="Unassembled WGS sequence"/>
</dbReference>
<dbReference type="InterPro" id="IPR005119">
    <property type="entry name" value="LysR_subst-bd"/>
</dbReference>
<dbReference type="InterPro" id="IPR058163">
    <property type="entry name" value="LysR-type_TF_proteobact-type"/>
</dbReference>
<proteinExistence type="inferred from homology"/>
<keyword evidence="4" id="KW-1185">Reference proteome</keyword>